<evidence type="ECO:0000256" key="1">
    <source>
        <dbReference type="ARBA" id="ARBA00004370"/>
    </source>
</evidence>
<dbReference type="GO" id="GO:0016020">
    <property type="term" value="C:membrane"/>
    <property type="evidence" value="ECO:0007669"/>
    <property type="project" value="UniProtKB-SubCell"/>
</dbReference>
<dbReference type="AlphaFoldDB" id="A0AAV4IHX5"/>
<evidence type="ECO:0000256" key="6">
    <source>
        <dbReference type="ARBA" id="ARBA00023136"/>
    </source>
</evidence>
<accession>A0AAV4IHX5</accession>
<keyword evidence="4 9" id="KW-1133">Transmembrane helix</keyword>
<feature type="transmembrane region" description="Helical" evidence="9">
    <location>
        <begin position="606"/>
        <end position="625"/>
    </location>
</feature>
<keyword evidence="3 9" id="KW-0812">Transmembrane</keyword>
<feature type="region of interest" description="Disordered" evidence="8">
    <location>
        <begin position="397"/>
        <end position="454"/>
    </location>
</feature>
<organism evidence="10 11">
    <name type="scientific">Elysia marginata</name>
    <dbReference type="NCBI Taxonomy" id="1093978"/>
    <lineage>
        <taxon>Eukaryota</taxon>
        <taxon>Metazoa</taxon>
        <taxon>Spiralia</taxon>
        <taxon>Lophotrochozoa</taxon>
        <taxon>Mollusca</taxon>
        <taxon>Gastropoda</taxon>
        <taxon>Heterobranchia</taxon>
        <taxon>Euthyneura</taxon>
        <taxon>Panpulmonata</taxon>
        <taxon>Sacoglossa</taxon>
        <taxon>Placobranchoidea</taxon>
        <taxon>Plakobranchidae</taxon>
        <taxon>Elysia</taxon>
    </lineage>
</organism>
<dbReference type="PANTHER" id="PTHR17613">
    <property type="entry name" value="CEREBRAL PROTEIN-11-RELATED"/>
    <property type="match status" value="1"/>
</dbReference>
<feature type="coiled-coil region" evidence="7">
    <location>
        <begin position="487"/>
        <end position="542"/>
    </location>
</feature>
<dbReference type="EMBL" id="BMAT01002537">
    <property type="protein sequence ID" value="GFS08768.1"/>
    <property type="molecule type" value="Genomic_DNA"/>
</dbReference>
<evidence type="ECO:0000256" key="7">
    <source>
        <dbReference type="SAM" id="Coils"/>
    </source>
</evidence>
<dbReference type="PANTHER" id="PTHR17613:SF14">
    <property type="entry name" value="DEMENTIN, ISOFORM H"/>
    <property type="match status" value="1"/>
</dbReference>
<evidence type="ECO:0000256" key="8">
    <source>
        <dbReference type="SAM" id="MobiDB-lite"/>
    </source>
</evidence>
<evidence type="ECO:0000256" key="4">
    <source>
        <dbReference type="ARBA" id="ARBA00022989"/>
    </source>
</evidence>
<protein>
    <submittedName>
        <fullName evidence="10">Transmembrane and coiled-coil domains protein 1</fullName>
    </submittedName>
</protein>
<evidence type="ECO:0000256" key="2">
    <source>
        <dbReference type="ARBA" id="ARBA00008108"/>
    </source>
</evidence>
<evidence type="ECO:0000256" key="3">
    <source>
        <dbReference type="ARBA" id="ARBA00022692"/>
    </source>
</evidence>
<feature type="coiled-coil region" evidence="7">
    <location>
        <begin position="199"/>
        <end position="226"/>
    </location>
</feature>
<feature type="compositionally biased region" description="Basic residues" evidence="8">
    <location>
        <begin position="342"/>
        <end position="353"/>
    </location>
</feature>
<feature type="compositionally biased region" description="Low complexity" evidence="8">
    <location>
        <begin position="40"/>
        <end position="62"/>
    </location>
</feature>
<feature type="transmembrane region" description="Helical" evidence="9">
    <location>
        <begin position="637"/>
        <end position="655"/>
    </location>
</feature>
<comment type="subcellular location">
    <subcellularLocation>
        <location evidence="1">Membrane</location>
    </subcellularLocation>
</comment>
<comment type="similarity">
    <text evidence="2">Belongs to the TEX28 family.</text>
</comment>
<keyword evidence="11" id="KW-1185">Reference proteome</keyword>
<evidence type="ECO:0000313" key="11">
    <source>
        <dbReference type="Proteomes" id="UP000762676"/>
    </source>
</evidence>
<name>A0AAV4IHX5_9GAST</name>
<evidence type="ECO:0000256" key="9">
    <source>
        <dbReference type="SAM" id="Phobius"/>
    </source>
</evidence>
<dbReference type="InterPro" id="IPR019394">
    <property type="entry name" value="TEX28/TMCC"/>
</dbReference>
<feature type="region of interest" description="Disordered" evidence="8">
    <location>
        <begin position="161"/>
        <end position="193"/>
    </location>
</feature>
<proteinExistence type="inferred from homology"/>
<gene>
    <name evidence="10" type="ORF">ElyMa_001282300</name>
</gene>
<feature type="compositionally biased region" description="Gly residues" evidence="8">
    <location>
        <begin position="63"/>
        <end position="76"/>
    </location>
</feature>
<dbReference type="GO" id="GO:0012505">
    <property type="term" value="C:endomembrane system"/>
    <property type="evidence" value="ECO:0007669"/>
    <property type="project" value="TreeGrafter"/>
</dbReference>
<reference evidence="10 11" key="1">
    <citation type="journal article" date="2021" name="Elife">
        <title>Chloroplast acquisition without the gene transfer in kleptoplastic sea slugs, Plakobranchus ocellatus.</title>
        <authorList>
            <person name="Maeda T."/>
            <person name="Takahashi S."/>
            <person name="Yoshida T."/>
            <person name="Shimamura S."/>
            <person name="Takaki Y."/>
            <person name="Nagai Y."/>
            <person name="Toyoda A."/>
            <person name="Suzuki Y."/>
            <person name="Arimoto A."/>
            <person name="Ishii H."/>
            <person name="Satoh N."/>
            <person name="Nishiyama T."/>
            <person name="Hasebe M."/>
            <person name="Maruyama T."/>
            <person name="Minagawa J."/>
            <person name="Obokata J."/>
            <person name="Shigenobu S."/>
        </authorList>
    </citation>
    <scope>NUCLEOTIDE SEQUENCE [LARGE SCALE GENOMIC DNA]</scope>
</reference>
<feature type="region of interest" description="Disordered" evidence="8">
    <location>
        <begin position="335"/>
        <end position="363"/>
    </location>
</feature>
<sequence length="674" mass="72812">MKFVRPRKQGHLFNAIRNFRPSAYDDSSFNQEKKSDQTKSGAGSQNSSNSSGGLTASTITNNIGGGGSSGTGGAGGSSINHSGKPAVQAPRASPLMGKKSLPLPGEVNFSSGPGSGLGAGGGQTVAMSAGLVNSTAAGGVGSGGAGGNALIGVTGGSLIQEDGQPSTLSSEDLLLDNGSDTGTDDVDSGEGSGRTKQVIAALHAKIQKTRDAIRKEQNTKEAIVNEYLQMASEKTPTARIKTLFEKKNQKSAQNIISLQRKLEGYQHRLTEVETHGYTGHKQAKEVLRDVGQGLNTIVSKPKEFAAHLIKNKFGSADNITQLSKFYVGMYPERPSGQCEKSTHHHHHHHHHQHQQQQQQQHSCQYLHPSYHQHLLSPTTIVTSPTCELVISPAELEDPGVTETDGKSGGTLPASFKYASDDENSSITSGSGPHGGGLLMGSPGHTASGGGGTHQAGQQLQMVTLTPGALDPVMKELKEVKESNRRVSEVLLRQAEEFEDHRVQMQNEISLLRSQLEDERYRVERMEEQLNDLTELHQHEILNLRQDLASTEEKIEYRLDERTTDLSDLVDNTSTRISRLEQQQQQQQILSMEMVENATFRTIISKLINVVLALLAVVLVCVSTVAKFLSPFLHSTPRLVISLTIALLAWLVYHYLPNIQAAGSWVTGVFTLPWS</sequence>
<evidence type="ECO:0000256" key="5">
    <source>
        <dbReference type="ARBA" id="ARBA00023054"/>
    </source>
</evidence>
<dbReference type="Pfam" id="PF10267">
    <property type="entry name" value="Tmemb_cc2"/>
    <property type="match status" value="1"/>
</dbReference>
<feature type="compositionally biased region" description="Basic residues" evidence="8">
    <location>
        <begin position="1"/>
        <end position="10"/>
    </location>
</feature>
<keyword evidence="6 9" id="KW-0472">Membrane</keyword>
<keyword evidence="5 7" id="KW-0175">Coiled coil</keyword>
<feature type="region of interest" description="Disordered" evidence="8">
    <location>
        <begin position="1"/>
        <end position="115"/>
    </location>
</feature>
<dbReference type="Proteomes" id="UP000762676">
    <property type="component" value="Unassembled WGS sequence"/>
</dbReference>
<evidence type="ECO:0000313" key="10">
    <source>
        <dbReference type="EMBL" id="GFS08768.1"/>
    </source>
</evidence>
<comment type="caution">
    <text evidence="10">The sequence shown here is derived from an EMBL/GenBank/DDBJ whole genome shotgun (WGS) entry which is preliminary data.</text>
</comment>